<gene>
    <name evidence="4" type="primary">BQ5605_C003g02109</name>
    <name evidence="3" type="synonym">BQ5605_C003g02095</name>
    <name evidence="3" type="ORF">BQ5605_C003G02095</name>
    <name evidence="4" type="ORF">BQ5605_C003G02109</name>
</gene>
<dbReference type="InterPro" id="IPR037151">
    <property type="entry name" value="AlkB-like_sf"/>
</dbReference>
<name>A0A2X0MVC2_9BASI</name>
<dbReference type="Pfam" id="PF13532">
    <property type="entry name" value="2OG-FeII_Oxy_2"/>
    <property type="match status" value="1"/>
</dbReference>
<dbReference type="PANTHER" id="PTHR21052:SF0">
    <property type="entry name" value="ALPHA-KETOGLUTARATE-DEPENDENT DIOXYGENASE ALKB HOMOLOG 7, MITOCHONDRIAL"/>
    <property type="match status" value="1"/>
</dbReference>
<evidence type="ECO:0000313" key="4">
    <source>
        <dbReference type="EMBL" id="SGY38953.1"/>
    </source>
</evidence>
<feature type="compositionally biased region" description="Low complexity" evidence="1">
    <location>
        <begin position="17"/>
        <end position="28"/>
    </location>
</feature>
<proteinExistence type="predicted"/>
<dbReference type="Gene3D" id="2.60.120.590">
    <property type="entry name" value="Alpha-ketoglutarate-dependent dioxygenase AlkB-like"/>
    <property type="match status" value="1"/>
</dbReference>
<evidence type="ECO:0000313" key="5">
    <source>
        <dbReference type="Proteomes" id="UP000249464"/>
    </source>
</evidence>
<protein>
    <submittedName>
        <fullName evidence="3">BQ5605_C003g02095 protein</fullName>
    </submittedName>
    <submittedName>
        <fullName evidence="4">BQ5605_C003g02109 protein</fullName>
    </submittedName>
</protein>
<accession>A0A2X0MVC2</accession>
<keyword evidence="5" id="KW-1185">Reference proteome</keyword>
<sequence length="285" mass="31684">MRRTLKLLQDSSRQLQHPTSSSPWSPHPGLRVHPSLLSTSQQRVVLQHSLALLSSPSRTTSHARRLARSYLKAHPDHPRDTFLPPEAYEFEKGHFDGVITGYREMLVRPGMLPKDDDELVHALAKVYSLLPPAKAVASGSTPDSQAGSSMGEHLVDPPDHLIMHLLHLSSEGEIRPHIDHLEAFGTTIVGLSLGGERMMRFRKAKQGPDQEPEMLPKGSKNEFEVLLEPGDAYVQTEPLRTQYTHEVLRTGEYEGRLIDGSQRLSIMLRDKLPGSEGKGTADLVV</sequence>
<evidence type="ECO:0000256" key="1">
    <source>
        <dbReference type="SAM" id="MobiDB-lite"/>
    </source>
</evidence>
<dbReference type="Proteomes" id="UP000249464">
    <property type="component" value="Unassembled WGS sequence"/>
</dbReference>
<dbReference type="AlphaFoldDB" id="A0A2X0MVC2"/>
<reference evidence="4 5" key="1">
    <citation type="submission" date="2016-11" db="EMBL/GenBank/DDBJ databases">
        <authorList>
            <person name="Jaros S."/>
            <person name="Januszkiewicz K."/>
            <person name="Wedrychowicz H."/>
        </authorList>
    </citation>
    <scope>NUCLEOTIDE SEQUENCE [LARGE SCALE GENOMIC DNA]</scope>
</reference>
<feature type="region of interest" description="Disordered" evidence="1">
    <location>
        <begin position="1"/>
        <end position="33"/>
    </location>
</feature>
<dbReference type="InterPro" id="IPR027450">
    <property type="entry name" value="AlkB-like"/>
</dbReference>
<evidence type="ECO:0000313" key="3">
    <source>
        <dbReference type="EMBL" id="SGY38873.1"/>
    </source>
</evidence>
<dbReference type="EMBL" id="FQNC01000042">
    <property type="protein sequence ID" value="SGY38953.1"/>
    <property type="molecule type" value="Genomic_DNA"/>
</dbReference>
<dbReference type="GO" id="GO:0006974">
    <property type="term" value="P:DNA damage response"/>
    <property type="evidence" value="ECO:0007669"/>
    <property type="project" value="InterPro"/>
</dbReference>
<dbReference type="GO" id="GO:0006631">
    <property type="term" value="P:fatty acid metabolic process"/>
    <property type="evidence" value="ECO:0007669"/>
    <property type="project" value="TreeGrafter"/>
</dbReference>
<dbReference type="PANTHER" id="PTHR21052">
    <property type="entry name" value="SPERMATOGENESIS ASSOCIATED 11-RELATED"/>
    <property type="match status" value="1"/>
</dbReference>
<dbReference type="STRING" id="796604.A0A2X0MVC2"/>
<feature type="domain" description="Alpha-ketoglutarate-dependent dioxygenase AlkB-like" evidence="2">
    <location>
        <begin position="171"/>
        <end position="269"/>
    </location>
</feature>
<dbReference type="InterPro" id="IPR032870">
    <property type="entry name" value="ALKBH7-like"/>
</dbReference>
<dbReference type="EMBL" id="FQNC01000042">
    <property type="protein sequence ID" value="SGY38873.1"/>
    <property type="molecule type" value="Genomic_DNA"/>
</dbReference>
<evidence type="ECO:0000259" key="2">
    <source>
        <dbReference type="Pfam" id="PF13532"/>
    </source>
</evidence>
<dbReference type="SUPFAM" id="SSF51197">
    <property type="entry name" value="Clavaminate synthase-like"/>
    <property type="match status" value="1"/>
</dbReference>
<dbReference type="GO" id="GO:0016706">
    <property type="term" value="F:2-oxoglutarate-dependent dioxygenase activity"/>
    <property type="evidence" value="ECO:0007669"/>
    <property type="project" value="TreeGrafter"/>
</dbReference>
<organism evidence="4 5">
    <name type="scientific">Microbotryum silenes-dioicae</name>
    <dbReference type="NCBI Taxonomy" id="796604"/>
    <lineage>
        <taxon>Eukaryota</taxon>
        <taxon>Fungi</taxon>
        <taxon>Dikarya</taxon>
        <taxon>Basidiomycota</taxon>
        <taxon>Pucciniomycotina</taxon>
        <taxon>Microbotryomycetes</taxon>
        <taxon>Microbotryales</taxon>
        <taxon>Microbotryaceae</taxon>
        <taxon>Microbotryum</taxon>
    </lineage>
</organism>
<dbReference type="GO" id="GO:0005759">
    <property type="term" value="C:mitochondrial matrix"/>
    <property type="evidence" value="ECO:0007669"/>
    <property type="project" value="TreeGrafter"/>
</dbReference>